<dbReference type="EMBL" id="JH725211">
    <property type="protein sequence ID" value="EJP61371.1"/>
    <property type="molecule type" value="Genomic_DNA"/>
</dbReference>
<evidence type="ECO:0000313" key="2">
    <source>
        <dbReference type="Proteomes" id="UP000002762"/>
    </source>
</evidence>
<dbReference type="GeneID" id="19892679"/>
<dbReference type="HOGENOM" id="CLU_676120_0_0_1"/>
<accession>J5JBR4</accession>
<organism evidence="1 2">
    <name type="scientific">Beauveria bassiana (strain ARSEF 2860)</name>
    <name type="common">White muscardine disease fungus</name>
    <name type="synonym">Tritirachium shiotae</name>
    <dbReference type="NCBI Taxonomy" id="655819"/>
    <lineage>
        <taxon>Eukaryota</taxon>
        <taxon>Fungi</taxon>
        <taxon>Dikarya</taxon>
        <taxon>Ascomycota</taxon>
        <taxon>Pezizomycotina</taxon>
        <taxon>Sordariomycetes</taxon>
        <taxon>Hypocreomycetidae</taxon>
        <taxon>Hypocreales</taxon>
        <taxon>Cordycipitaceae</taxon>
        <taxon>Beauveria</taxon>
    </lineage>
</organism>
<reference evidence="1 2" key="1">
    <citation type="journal article" date="2012" name="Sci. Rep.">
        <title>Genomic perspectives on the evolution of fungal entomopathogenicity in Beauveria bassiana.</title>
        <authorList>
            <person name="Xiao G."/>
            <person name="Ying S.H."/>
            <person name="Zheng P."/>
            <person name="Wang Z.L."/>
            <person name="Zhang S."/>
            <person name="Xie X.Q."/>
            <person name="Shang Y."/>
            <person name="St Leger R.J."/>
            <person name="Zhao G.P."/>
            <person name="Wang C."/>
            <person name="Feng M.G."/>
        </authorList>
    </citation>
    <scope>NUCLEOTIDE SEQUENCE [LARGE SCALE GENOMIC DNA]</scope>
    <source>
        <strain evidence="1 2">ARSEF 2860</strain>
    </source>
</reference>
<protein>
    <submittedName>
        <fullName evidence="1">Transposase-like protein</fullName>
    </submittedName>
</protein>
<dbReference type="STRING" id="655819.J5JBR4"/>
<proteinExistence type="predicted"/>
<dbReference type="InParanoid" id="J5JBR4"/>
<dbReference type="Proteomes" id="UP000002762">
    <property type="component" value="Unassembled WGS sequence"/>
</dbReference>
<gene>
    <name evidence="1" type="ORF">BBA_09667</name>
</gene>
<keyword evidence="2" id="KW-1185">Reference proteome</keyword>
<sequence>MTSRACPLRYAELFQSPVSAAEVTTGSPSVAAATVAPAATEARSVQATIVQIEAGPTTADSALEGHAEAAQALPEQELADNATESQASTAQKVADCIVLRYNDPRAIYQRYVEAREAWYNAQPRESIKTNQEYRRAKNLPQRYNKAELAWCLDWKQMGKQCRMETGCRVWTKEEMMAYLDWDRAEDNRVEAMVVVEMEGNRFPRKEECGRSGRLQQRIVRHKTPYSNDALISSCSSRVQSLNLKTVSKPFSAMLGSNGKEGRQQHAEDVLKEIQLPDDDAVGMKYICAVMHHQNHIIPAALPVHDILSIAVLSDKYNFVDAFKFTSAAWLLPECAILQVITKTLILDYDGSYLDLVNRDLESAMGWRVVLDRAATAVAGQANTHMLTYSHLKTQISGQPVSTASPRQ</sequence>
<dbReference type="RefSeq" id="XP_008602986.1">
    <property type="nucleotide sequence ID" value="XM_008604764.1"/>
</dbReference>
<dbReference type="AlphaFoldDB" id="J5JBR4"/>
<evidence type="ECO:0000313" key="1">
    <source>
        <dbReference type="EMBL" id="EJP61371.1"/>
    </source>
</evidence>
<dbReference type="OrthoDB" id="5275938at2759"/>
<name>J5JBR4_BEAB2</name>